<evidence type="ECO:0000313" key="4">
    <source>
        <dbReference type="EMBL" id="XDP45048.1"/>
    </source>
</evidence>
<dbReference type="Pfam" id="PF13556">
    <property type="entry name" value="HTH_30"/>
    <property type="match status" value="1"/>
</dbReference>
<dbReference type="InterPro" id="IPR051448">
    <property type="entry name" value="CdaR-like_regulators"/>
</dbReference>
<dbReference type="Pfam" id="PF17853">
    <property type="entry name" value="GGDEF_2"/>
    <property type="match status" value="1"/>
</dbReference>
<dbReference type="Gene3D" id="1.10.10.2840">
    <property type="entry name" value="PucR C-terminal helix-turn-helix domain"/>
    <property type="match status" value="1"/>
</dbReference>
<dbReference type="InterPro" id="IPR042070">
    <property type="entry name" value="PucR_C-HTH_sf"/>
</dbReference>
<gene>
    <name evidence="4" type="ORF">AB5L97_17565</name>
</gene>
<evidence type="ECO:0000259" key="3">
    <source>
        <dbReference type="Pfam" id="PF17853"/>
    </source>
</evidence>
<name>A0AB39L3M1_9MICC</name>
<evidence type="ECO:0000256" key="1">
    <source>
        <dbReference type="ARBA" id="ARBA00006754"/>
    </source>
</evidence>
<reference evidence="4" key="1">
    <citation type="submission" date="2024-07" db="EMBL/GenBank/DDBJ databases">
        <authorList>
            <person name="fu j."/>
        </authorList>
    </citation>
    <scope>NUCLEOTIDE SEQUENCE</scope>
    <source>
        <strain evidence="4">P10A9</strain>
    </source>
</reference>
<protein>
    <submittedName>
        <fullName evidence="4">PucR family transcriptional regulator</fullName>
    </submittedName>
</protein>
<organism evidence="4">
    <name type="scientific">Sinomonas puerhi</name>
    <dbReference type="NCBI Taxonomy" id="3238584"/>
    <lineage>
        <taxon>Bacteria</taxon>
        <taxon>Bacillati</taxon>
        <taxon>Actinomycetota</taxon>
        <taxon>Actinomycetes</taxon>
        <taxon>Micrococcales</taxon>
        <taxon>Micrococcaceae</taxon>
        <taxon>Sinomonas</taxon>
    </lineage>
</organism>
<sequence>MRHGVEDLVEAAAAKLGRGLSVEDLDGLLIAYSSNQAQADPVRVNFLLSKRLPADVQAWQLSHGIATAVRPVTVPANPDLGMYGRVCVPLLVRGFRVGYLWVQQAADEETSAEILSALPGIRLELELIGGLLLESNTAESDHRRRREAEFLAAAAGDKSALAAIAGWREVHGHAPWQVVVLLDPDGVTPQDPQAAVVATSTAAMQATAGIDPALFTAGVETHAVVLFAGTPARASHAAVLTHYERELAKRSGRPAGRVLVGISEPFTTLRGLGEAYTQAKIAAQAAAVDPALGELVDVRAVGAYQLMGTLAAEPTSVYFSILEAEDRNGELLPVLEMLYDSDGAVQTVADRLHVHRSTVYHRLARVRKIIRAEPLTGRVRLELHLALKARRWAGRPRI</sequence>
<dbReference type="AlphaFoldDB" id="A0AB39L3M1"/>
<feature type="domain" description="PucR C-terminal helix-turn-helix" evidence="2">
    <location>
        <begin position="331"/>
        <end position="389"/>
    </location>
</feature>
<evidence type="ECO:0000259" key="2">
    <source>
        <dbReference type="Pfam" id="PF13556"/>
    </source>
</evidence>
<comment type="similarity">
    <text evidence="1">Belongs to the CdaR family.</text>
</comment>
<proteinExistence type="inferred from homology"/>
<dbReference type="EMBL" id="CP163302">
    <property type="protein sequence ID" value="XDP45048.1"/>
    <property type="molecule type" value="Genomic_DNA"/>
</dbReference>
<dbReference type="KEGG" id="spue:AB5L97_17565"/>
<feature type="domain" description="CdaR GGDEF-like" evidence="3">
    <location>
        <begin position="176"/>
        <end position="284"/>
    </location>
</feature>
<dbReference type="InterPro" id="IPR041522">
    <property type="entry name" value="CdaR_GGDEF"/>
</dbReference>
<dbReference type="RefSeq" id="WP_307956093.1">
    <property type="nucleotide sequence ID" value="NZ_CP163302.1"/>
</dbReference>
<accession>A0AB39L3M1</accession>
<dbReference type="PANTHER" id="PTHR33744:SF17">
    <property type="entry name" value="CONSERVED PROTEIN"/>
    <property type="match status" value="1"/>
</dbReference>
<dbReference type="InterPro" id="IPR025736">
    <property type="entry name" value="PucR_C-HTH_dom"/>
</dbReference>
<dbReference type="PANTHER" id="PTHR33744">
    <property type="entry name" value="CARBOHYDRATE DIACID REGULATOR"/>
    <property type="match status" value="1"/>
</dbReference>